<evidence type="ECO:0000256" key="1">
    <source>
        <dbReference type="SAM" id="MobiDB-lite"/>
    </source>
</evidence>
<comment type="caution">
    <text evidence="2">The sequence shown here is derived from an EMBL/GenBank/DDBJ whole genome shotgun (WGS) entry which is preliminary data.</text>
</comment>
<reference evidence="2" key="1">
    <citation type="journal article" date="2020" name="Nat. Commun.">
        <title>Large-scale genome sequencing of mycorrhizal fungi provides insights into the early evolution of symbiotic traits.</title>
        <authorList>
            <person name="Miyauchi S."/>
            <person name="Kiss E."/>
            <person name="Kuo A."/>
            <person name="Drula E."/>
            <person name="Kohler A."/>
            <person name="Sanchez-Garcia M."/>
            <person name="Morin E."/>
            <person name="Andreopoulos B."/>
            <person name="Barry K.W."/>
            <person name="Bonito G."/>
            <person name="Buee M."/>
            <person name="Carver A."/>
            <person name="Chen C."/>
            <person name="Cichocki N."/>
            <person name="Clum A."/>
            <person name="Culley D."/>
            <person name="Crous P.W."/>
            <person name="Fauchery L."/>
            <person name="Girlanda M."/>
            <person name="Hayes R.D."/>
            <person name="Keri Z."/>
            <person name="LaButti K."/>
            <person name="Lipzen A."/>
            <person name="Lombard V."/>
            <person name="Magnuson J."/>
            <person name="Maillard F."/>
            <person name="Murat C."/>
            <person name="Nolan M."/>
            <person name="Ohm R.A."/>
            <person name="Pangilinan J."/>
            <person name="Pereira M.F."/>
            <person name="Perotto S."/>
            <person name="Peter M."/>
            <person name="Pfister S."/>
            <person name="Riley R."/>
            <person name="Sitrit Y."/>
            <person name="Stielow J.B."/>
            <person name="Szollosi G."/>
            <person name="Zifcakova L."/>
            <person name="Stursova M."/>
            <person name="Spatafora J.W."/>
            <person name="Tedersoo L."/>
            <person name="Vaario L.M."/>
            <person name="Yamada A."/>
            <person name="Yan M."/>
            <person name="Wang P."/>
            <person name="Xu J."/>
            <person name="Bruns T."/>
            <person name="Baldrian P."/>
            <person name="Vilgalys R."/>
            <person name="Dunand C."/>
            <person name="Henrissat B."/>
            <person name="Grigoriev I.V."/>
            <person name="Hibbett D."/>
            <person name="Nagy L.G."/>
            <person name="Martin F.M."/>
        </authorList>
    </citation>
    <scope>NUCLEOTIDE SEQUENCE</scope>
    <source>
        <strain evidence="2">UH-Tt-Lm1</strain>
    </source>
</reference>
<gene>
    <name evidence="2" type="ORF">BJ322DRAFT_1103824</name>
</gene>
<protein>
    <submittedName>
        <fullName evidence="2">Uncharacterized protein</fullName>
    </submittedName>
</protein>
<dbReference type="OrthoDB" id="6359816at2759"/>
<feature type="region of interest" description="Disordered" evidence="1">
    <location>
        <begin position="216"/>
        <end position="303"/>
    </location>
</feature>
<feature type="compositionally biased region" description="Low complexity" evidence="1">
    <location>
        <begin position="246"/>
        <end position="264"/>
    </location>
</feature>
<name>A0A9P6HRR8_9AGAM</name>
<evidence type="ECO:0000313" key="2">
    <source>
        <dbReference type="EMBL" id="KAF9793429.1"/>
    </source>
</evidence>
<dbReference type="Proteomes" id="UP000736335">
    <property type="component" value="Unassembled WGS sequence"/>
</dbReference>
<organism evidence="2 3">
    <name type="scientific">Thelephora terrestris</name>
    <dbReference type="NCBI Taxonomy" id="56493"/>
    <lineage>
        <taxon>Eukaryota</taxon>
        <taxon>Fungi</taxon>
        <taxon>Dikarya</taxon>
        <taxon>Basidiomycota</taxon>
        <taxon>Agaricomycotina</taxon>
        <taxon>Agaricomycetes</taxon>
        <taxon>Thelephorales</taxon>
        <taxon>Thelephoraceae</taxon>
        <taxon>Thelephora</taxon>
    </lineage>
</organism>
<accession>A0A9P6HRR8</accession>
<evidence type="ECO:0000313" key="3">
    <source>
        <dbReference type="Proteomes" id="UP000736335"/>
    </source>
</evidence>
<dbReference type="AlphaFoldDB" id="A0A9P6HRR8"/>
<reference evidence="2" key="2">
    <citation type="submission" date="2020-11" db="EMBL/GenBank/DDBJ databases">
        <authorList>
            <consortium name="DOE Joint Genome Institute"/>
            <person name="Kuo A."/>
            <person name="Miyauchi S."/>
            <person name="Kiss E."/>
            <person name="Drula E."/>
            <person name="Kohler A."/>
            <person name="Sanchez-Garcia M."/>
            <person name="Andreopoulos B."/>
            <person name="Barry K.W."/>
            <person name="Bonito G."/>
            <person name="Buee M."/>
            <person name="Carver A."/>
            <person name="Chen C."/>
            <person name="Cichocki N."/>
            <person name="Clum A."/>
            <person name="Culley D."/>
            <person name="Crous P.W."/>
            <person name="Fauchery L."/>
            <person name="Girlanda M."/>
            <person name="Hayes R."/>
            <person name="Keri Z."/>
            <person name="Labutti K."/>
            <person name="Lipzen A."/>
            <person name="Lombard V."/>
            <person name="Magnuson J."/>
            <person name="Maillard F."/>
            <person name="Morin E."/>
            <person name="Murat C."/>
            <person name="Nolan M."/>
            <person name="Ohm R."/>
            <person name="Pangilinan J."/>
            <person name="Pereira M."/>
            <person name="Perotto S."/>
            <person name="Peter M."/>
            <person name="Riley R."/>
            <person name="Sitrit Y."/>
            <person name="Stielow B."/>
            <person name="Szollosi G."/>
            <person name="Zifcakova L."/>
            <person name="Stursova M."/>
            <person name="Spatafora J.W."/>
            <person name="Tedersoo L."/>
            <person name="Vaario L.-M."/>
            <person name="Yamada A."/>
            <person name="Yan M."/>
            <person name="Wang P."/>
            <person name="Xu J."/>
            <person name="Bruns T."/>
            <person name="Baldrian P."/>
            <person name="Vilgalys R."/>
            <person name="Henrissat B."/>
            <person name="Grigoriev I.V."/>
            <person name="Hibbett D."/>
            <person name="Nagy L.G."/>
            <person name="Martin F.M."/>
        </authorList>
    </citation>
    <scope>NUCLEOTIDE SEQUENCE</scope>
    <source>
        <strain evidence="2">UH-Tt-Lm1</strain>
    </source>
</reference>
<proteinExistence type="predicted"/>
<keyword evidence="3" id="KW-1185">Reference proteome</keyword>
<dbReference type="EMBL" id="WIUZ02000001">
    <property type="protein sequence ID" value="KAF9793429.1"/>
    <property type="molecule type" value="Genomic_DNA"/>
</dbReference>
<feature type="region of interest" description="Disordered" evidence="1">
    <location>
        <begin position="72"/>
        <end position="95"/>
    </location>
</feature>
<sequence>MSFPNNYTYKVANGISTISRIDRRAAARKTYANAAGTPYTTDDQVEARLLLYVYTGQIAFAAISSTRGVGLSKDVQNGHSEGEPKPMQDPEGLNSPLPPVALTTVQPCSPKSVYFLANKVGLAGLCDIAFEYLWSNLDENNIVEELFSPFTAEHKDIREREHDLFCSKLKPLVDRTLLFDIIEDSCLGEHPHRAAAMELVLERSIQQRRERMLVKVKDPQPDPNMQHQSSEDLTPKLQPPTPATQPPSQSKSKPVVVSASPKTSEASRGLSTVPEPGKEIKGVRRKKSVTKITTNPSTKDTRTCDKCGDRIPPGSWSHALVCIRRV</sequence>